<dbReference type="InterPro" id="IPR049942">
    <property type="entry name" value="DML1/Misato"/>
</dbReference>
<dbReference type="Pfam" id="PF14881">
    <property type="entry name" value="Tubulin_3"/>
    <property type="match status" value="1"/>
</dbReference>
<evidence type="ECO:0000256" key="3">
    <source>
        <dbReference type="ARBA" id="ARBA00008507"/>
    </source>
</evidence>
<dbReference type="PANTHER" id="PTHR13391">
    <property type="entry name" value="MITOCHONDRIAL DISTRIBUTION REGULATOR MISATO"/>
    <property type="match status" value="1"/>
</dbReference>
<accession>A0A9P4U0J9</accession>
<dbReference type="OrthoDB" id="271881at2759"/>
<dbReference type="InterPro" id="IPR019605">
    <property type="entry name" value="Misato_II_tubulin-like"/>
</dbReference>
<keyword evidence="8" id="KW-1185">Reference proteome</keyword>
<evidence type="ECO:0000313" key="7">
    <source>
        <dbReference type="EMBL" id="KAF2433654.1"/>
    </source>
</evidence>
<dbReference type="AlphaFoldDB" id="A0A9P4U0J9"/>
<dbReference type="GO" id="GO:0005739">
    <property type="term" value="C:mitochondrion"/>
    <property type="evidence" value="ECO:0007669"/>
    <property type="project" value="UniProtKB-SubCell"/>
</dbReference>
<keyword evidence="4" id="KW-0496">Mitochondrion</keyword>
<feature type="domain" description="Misato Segment II tubulin-like" evidence="5">
    <location>
        <begin position="2"/>
        <end position="113"/>
    </location>
</feature>
<evidence type="ECO:0000256" key="1">
    <source>
        <dbReference type="ARBA" id="ARBA00003757"/>
    </source>
</evidence>
<comment type="similarity">
    <text evidence="3">Belongs to the misato family.</text>
</comment>
<evidence type="ECO:0000256" key="2">
    <source>
        <dbReference type="ARBA" id="ARBA00004173"/>
    </source>
</evidence>
<dbReference type="SUPFAM" id="SSF52490">
    <property type="entry name" value="Tubulin nucleotide-binding domain-like"/>
    <property type="match status" value="1"/>
</dbReference>
<gene>
    <name evidence="7" type="ORF">EJ08DRAFT_62229</name>
</gene>
<dbReference type="Pfam" id="PF10644">
    <property type="entry name" value="Misat_Tub_SegII"/>
    <property type="match status" value="1"/>
</dbReference>
<evidence type="ECO:0000259" key="6">
    <source>
        <dbReference type="Pfam" id="PF14881"/>
    </source>
</evidence>
<dbReference type="EMBL" id="MU007020">
    <property type="protein sequence ID" value="KAF2433654.1"/>
    <property type="molecule type" value="Genomic_DNA"/>
</dbReference>
<dbReference type="PANTHER" id="PTHR13391:SF0">
    <property type="entry name" value="PROTEIN MISATO HOMOLOG 1"/>
    <property type="match status" value="1"/>
</dbReference>
<evidence type="ECO:0000256" key="4">
    <source>
        <dbReference type="ARBA" id="ARBA00023128"/>
    </source>
</evidence>
<dbReference type="Proteomes" id="UP000800235">
    <property type="component" value="Unassembled WGS sequence"/>
</dbReference>
<comment type="subcellular location">
    <subcellularLocation>
        <location evidence="2">Mitochondrion</location>
    </subcellularLocation>
</comment>
<evidence type="ECO:0000313" key="8">
    <source>
        <dbReference type="Proteomes" id="UP000800235"/>
    </source>
</evidence>
<name>A0A9P4U0J9_9PEZI</name>
<sequence>MHEIVTLQFGNQSNYLGTHFWNAQESYFTYSGEEESPVDHDIHFRTGVGADGSDTFTPRTVIYDLKDNFGTLRQTNALYESEQEANPAGLWQGNPIIQQQPAIPPHDYQLHLESGLPAPSISPSSIRFWSDYNRLFYHPRSLVQLHIPTSHLQISETQLSPFDRWDVGEDLFKSEDQEHDLLDRDLRPFIEECDQMQGLQVITGADDAWAGFASKYVERIRDEFGRKSVWVWGLEESRNVSREKRLSQLINSARSFQTLASQASLYIPVSNTPSRQAPSYLSLNTSSMWQTSALQTAAIESTTLPSRLKVTSNRSRTTLDDIENIFTTEAKRNILQLGFRAADPDELDNHGVNGNGRHPHDSRMTNGITDYDDSPREPEMLGIDLFRTTPSNSGRNSRSHTFARVNLIRGSFALDRDVEEMESDRRAHPQGQQAIIQQYSSPLLLSLPSSYPPIFEFSSHRSKDEVAVHASLSSSSDVAGRIRSLADIVRRSVGMEEREGLRADLLTMAEEYVNGWEEGSSEDDE</sequence>
<dbReference type="GO" id="GO:0007005">
    <property type="term" value="P:mitochondrion organization"/>
    <property type="evidence" value="ECO:0007669"/>
    <property type="project" value="InterPro"/>
</dbReference>
<comment type="caution">
    <text evidence="7">The sequence shown here is derived from an EMBL/GenBank/DDBJ whole genome shotgun (WGS) entry which is preliminary data.</text>
</comment>
<dbReference type="InterPro" id="IPR029209">
    <property type="entry name" value="DML1/Misato_tubulin"/>
</dbReference>
<evidence type="ECO:0000259" key="5">
    <source>
        <dbReference type="Pfam" id="PF10644"/>
    </source>
</evidence>
<protein>
    <submittedName>
        <fullName evidence="7">Tubulin nucleotide-binding domain-like protein</fullName>
    </submittedName>
</protein>
<organism evidence="7 8">
    <name type="scientific">Tothia fuscella</name>
    <dbReference type="NCBI Taxonomy" id="1048955"/>
    <lineage>
        <taxon>Eukaryota</taxon>
        <taxon>Fungi</taxon>
        <taxon>Dikarya</taxon>
        <taxon>Ascomycota</taxon>
        <taxon>Pezizomycotina</taxon>
        <taxon>Dothideomycetes</taxon>
        <taxon>Pleosporomycetidae</taxon>
        <taxon>Venturiales</taxon>
        <taxon>Cylindrosympodiaceae</taxon>
        <taxon>Tothia</taxon>
    </lineage>
</organism>
<feature type="domain" description="DML1/Misato tubulin" evidence="6">
    <location>
        <begin position="118"/>
        <end position="308"/>
    </location>
</feature>
<dbReference type="InterPro" id="IPR036525">
    <property type="entry name" value="Tubulin/FtsZ_GTPase_sf"/>
</dbReference>
<dbReference type="Gene3D" id="3.40.50.1440">
    <property type="entry name" value="Tubulin/FtsZ, GTPase domain"/>
    <property type="match status" value="1"/>
</dbReference>
<reference evidence="7" key="1">
    <citation type="journal article" date="2020" name="Stud. Mycol.">
        <title>101 Dothideomycetes genomes: a test case for predicting lifestyles and emergence of pathogens.</title>
        <authorList>
            <person name="Haridas S."/>
            <person name="Albert R."/>
            <person name="Binder M."/>
            <person name="Bloem J."/>
            <person name="Labutti K."/>
            <person name="Salamov A."/>
            <person name="Andreopoulos B."/>
            <person name="Baker S."/>
            <person name="Barry K."/>
            <person name="Bills G."/>
            <person name="Bluhm B."/>
            <person name="Cannon C."/>
            <person name="Castanera R."/>
            <person name="Culley D."/>
            <person name="Daum C."/>
            <person name="Ezra D."/>
            <person name="Gonzalez J."/>
            <person name="Henrissat B."/>
            <person name="Kuo A."/>
            <person name="Liang C."/>
            <person name="Lipzen A."/>
            <person name="Lutzoni F."/>
            <person name="Magnuson J."/>
            <person name="Mondo S."/>
            <person name="Nolan M."/>
            <person name="Ohm R."/>
            <person name="Pangilinan J."/>
            <person name="Park H.-J."/>
            <person name="Ramirez L."/>
            <person name="Alfaro M."/>
            <person name="Sun H."/>
            <person name="Tritt A."/>
            <person name="Yoshinaga Y."/>
            <person name="Zwiers L.-H."/>
            <person name="Turgeon B."/>
            <person name="Goodwin S."/>
            <person name="Spatafora J."/>
            <person name="Crous P."/>
            <person name="Grigoriev I."/>
        </authorList>
    </citation>
    <scope>NUCLEOTIDE SEQUENCE</scope>
    <source>
        <strain evidence="7">CBS 130266</strain>
    </source>
</reference>
<proteinExistence type="inferred from homology"/>
<comment type="function">
    <text evidence="1">Involved in the partitioning of the mitochondrial organelle and mitochondrial DNA (mtDNA) inheritance.</text>
</comment>